<keyword evidence="2" id="KW-1185">Reference proteome</keyword>
<sequence length="238" mass="26598">MKNAIKTAFPYTIPVMLGYLSIGIAFGLLFQNAGYNFIWAFFISLFVYAGAMQFIAVSFFSGGLGLIQIAIMTLVVNFRHIFYGLSFLERFGKMGFKKWYMAFALTDETYSLLCGIKPPENVDDKKFLLCVAFLNQSYWIAGSVIGALAGSLITFNTHGMDFAMTALFIVIFIDQWKLYHTHIPAITGVFCSVAALLAVGPGNLVIPSMVLIVLSLMLMRKTIEPKLEEKTREEDLEK</sequence>
<reference evidence="1" key="1">
    <citation type="submission" date="2019-08" db="EMBL/GenBank/DDBJ databases">
        <title>Genome sequence of Clostridiales bacterium MT110.</title>
        <authorList>
            <person name="Cao J."/>
        </authorList>
    </citation>
    <scope>NUCLEOTIDE SEQUENCE</scope>
    <source>
        <strain evidence="1">MT110</strain>
    </source>
</reference>
<gene>
    <name evidence="1" type="ORF">FRZ06_08855</name>
</gene>
<evidence type="ECO:0000313" key="2">
    <source>
        <dbReference type="Proteomes" id="UP000594014"/>
    </source>
</evidence>
<dbReference type="Proteomes" id="UP000594014">
    <property type="component" value="Chromosome"/>
</dbReference>
<name>A0ACD1AAP7_9FIRM</name>
<protein>
    <submittedName>
        <fullName evidence="1">Branched-chain amino acid ABC transporter permease</fullName>
    </submittedName>
</protein>
<dbReference type="EMBL" id="CP042469">
    <property type="protein sequence ID" value="QOX63454.1"/>
    <property type="molecule type" value="Genomic_DNA"/>
</dbReference>
<organism evidence="1 2">
    <name type="scientific">Anoxybacterium hadale</name>
    <dbReference type="NCBI Taxonomy" id="3408580"/>
    <lineage>
        <taxon>Bacteria</taxon>
        <taxon>Bacillati</taxon>
        <taxon>Bacillota</taxon>
        <taxon>Clostridia</taxon>
        <taxon>Peptostreptococcales</taxon>
        <taxon>Anaerovoracaceae</taxon>
        <taxon>Anoxybacterium</taxon>
    </lineage>
</organism>
<evidence type="ECO:0000313" key="1">
    <source>
        <dbReference type="EMBL" id="QOX63454.1"/>
    </source>
</evidence>
<accession>A0ACD1AAP7</accession>
<proteinExistence type="predicted"/>